<dbReference type="EMBL" id="CM047943">
    <property type="protein sequence ID" value="KAI9899994.1"/>
    <property type="molecule type" value="Genomic_DNA"/>
</dbReference>
<evidence type="ECO:0000313" key="2">
    <source>
        <dbReference type="Proteomes" id="UP001163324"/>
    </source>
</evidence>
<proteinExistence type="predicted"/>
<organism evidence="1 2">
    <name type="scientific">Trichothecium roseum</name>
    <dbReference type="NCBI Taxonomy" id="47278"/>
    <lineage>
        <taxon>Eukaryota</taxon>
        <taxon>Fungi</taxon>
        <taxon>Dikarya</taxon>
        <taxon>Ascomycota</taxon>
        <taxon>Pezizomycotina</taxon>
        <taxon>Sordariomycetes</taxon>
        <taxon>Hypocreomycetidae</taxon>
        <taxon>Hypocreales</taxon>
        <taxon>Hypocreales incertae sedis</taxon>
        <taxon>Trichothecium</taxon>
    </lineage>
</organism>
<keyword evidence="2" id="KW-1185">Reference proteome</keyword>
<sequence length="151" mass="16750">MAGKLKRSASFIDDNDDSDEQPASRTTKKTKGSTGSELKDDEGNPYWELSNKRRIGLSEFKKMSFINIREYYEKDGKTLPGKKGISLSVEQYTALLKVVPAINAALKEKGFVIEDLDDAVEEEPVVAKSKKNTAKPKKSNIDATSDEDSEN</sequence>
<gene>
    <name evidence="1" type="ORF">N3K66_004256</name>
</gene>
<reference evidence="1" key="1">
    <citation type="submission" date="2022-10" db="EMBL/GenBank/DDBJ databases">
        <title>Complete Genome of Trichothecium roseum strain YXFP-22015, a Plant Pathogen Isolated from Citrus.</title>
        <authorList>
            <person name="Wang Y."/>
            <person name="Zhu L."/>
        </authorList>
    </citation>
    <scope>NUCLEOTIDE SEQUENCE</scope>
    <source>
        <strain evidence="1">YXFP-22015</strain>
    </source>
</reference>
<protein>
    <submittedName>
        <fullName evidence="1">Uncharacterized protein</fullName>
    </submittedName>
</protein>
<accession>A0ACC0V0R2</accession>
<evidence type="ECO:0000313" key="1">
    <source>
        <dbReference type="EMBL" id="KAI9899994.1"/>
    </source>
</evidence>
<comment type="caution">
    <text evidence="1">The sequence shown here is derived from an EMBL/GenBank/DDBJ whole genome shotgun (WGS) entry which is preliminary data.</text>
</comment>
<dbReference type="Proteomes" id="UP001163324">
    <property type="component" value="Chromosome 4"/>
</dbReference>
<name>A0ACC0V0R2_9HYPO</name>